<evidence type="ECO:0000256" key="2">
    <source>
        <dbReference type="ARBA" id="ARBA00005013"/>
    </source>
</evidence>
<dbReference type="SUPFAM" id="SSF55620">
    <property type="entry name" value="Tetrahydrobiopterin biosynthesis enzymes-like"/>
    <property type="match status" value="1"/>
</dbReference>
<dbReference type="EMBL" id="JADIMZ010000101">
    <property type="protein sequence ID" value="MBO8432972.1"/>
    <property type="molecule type" value="Genomic_DNA"/>
</dbReference>
<evidence type="ECO:0000256" key="1">
    <source>
        <dbReference type="ARBA" id="ARBA00001353"/>
    </source>
</evidence>
<dbReference type="EC" id="4.1.2.25" evidence="6"/>
<comment type="pathway">
    <text evidence="2 6">Cofactor biosynthesis; tetrahydrofolate biosynthesis; 2-amino-4-hydroxy-6-hydroxymethyl-7,8-dihydropteridine diphosphate from 7,8-dihydroneopterin triphosphate: step 3/4.</text>
</comment>
<dbReference type="Gene3D" id="3.30.1130.10">
    <property type="match status" value="1"/>
</dbReference>
<evidence type="ECO:0000313" key="9">
    <source>
        <dbReference type="Proteomes" id="UP000823612"/>
    </source>
</evidence>
<dbReference type="PANTHER" id="PTHR42844">
    <property type="entry name" value="DIHYDRONEOPTERIN ALDOLASE 1-RELATED"/>
    <property type="match status" value="1"/>
</dbReference>
<dbReference type="Proteomes" id="UP000823612">
    <property type="component" value="Unassembled WGS sequence"/>
</dbReference>
<dbReference type="PANTHER" id="PTHR42844:SF1">
    <property type="entry name" value="DIHYDRONEOPTERIN ALDOLASE 1-RELATED"/>
    <property type="match status" value="1"/>
</dbReference>
<dbReference type="GO" id="GO:0046654">
    <property type="term" value="P:tetrahydrofolate biosynthetic process"/>
    <property type="evidence" value="ECO:0007669"/>
    <property type="project" value="UniProtKB-UniRule"/>
</dbReference>
<comment type="similarity">
    <text evidence="3 6">Belongs to the DHNA family.</text>
</comment>
<evidence type="ECO:0000256" key="5">
    <source>
        <dbReference type="ARBA" id="ARBA00023239"/>
    </source>
</evidence>
<reference evidence="8" key="1">
    <citation type="submission" date="2020-10" db="EMBL/GenBank/DDBJ databases">
        <authorList>
            <person name="Gilroy R."/>
        </authorList>
    </citation>
    <scope>NUCLEOTIDE SEQUENCE</scope>
    <source>
        <strain evidence="8">2889</strain>
    </source>
</reference>
<gene>
    <name evidence="8" type="primary">folB</name>
    <name evidence="8" type="ORF">IAB08_06740</name>
</gene>
<evidence type="ECO:0000259" key="7">
    <source>
        <dbReference type="SMART" id="SM00905"/>
    </source>
</evidence>
<sequence length="126" mass="14487">MNSTVSIEGMEFYAHHGCFPEERIIGTWFTVDLYMDVDTEKAQVSDSLEDTVNYAEVYTKVKEEISIPAKLIEHVARRIVDRVLRDYPMVLSARIKLSKLNPPLGERIRQVSISFGKDRPERATVK</sequence>
<dbReference type="GO" id="GO:0004150">
    <property type="term" value="F:dihydroneopterin aldolase activity"/>
    <property type="evidence" value="ECO:0007669"/>
    <property type="project" value="UniProtKB-UniRule"/>
</dbReference>
<dbReference type="SMART" id="SM00905">
    <property type="entry name" value="FolB"/>
    <property type="match status" value="1"/>
</dbReference>
<keyword evidence="4 6" id="KW-0289">Folate biosynthesis</keyword>
<evidence type="ECO:0000256" key="4">
    <source>
        <dbReference type="ARBA" id="ARBA00022909"/>
    </source>
</evidence>
<dbReference type="Pfam" id="PF02152">
    <property type="entry name" value="FolB"/>
    <property type="match status" value="1"/>
</dbReference>
<organism evidence="8 9">
    <name type="scientific">Candidatus Pullibacteroides excrementavium</name>
    <dbReference type="NCBI Taxonomy" id="2840905"/>
    <lineage>
        <taxon>Bacteria</taxon>
        <taxon>Pseudomonadati</taxon>
        <taxon>Bacteroidota</taxon>
        <taxon>Bacteroidia</taxon>
        <taxon>Bacteroidales</taxon>
        <taxon>Candidatus Pullibacteroides</taxon>
    </lineage>
</organism>
<reference evidence="8" key="2">
    <citation type="journal article" date="2021" name="PeerJ">
        <title>Extensive microbial diversity within the chicken gut microbiome revealed by metagenomics and culture.</title>
        <authorList>
            <person name="Gilroy R."/>
            <person name="Ravi A."/>
            <person name="Getino M."/>
            <person name="Pursley I."/>
            <person name="Horton D.L."/>
            <person name="Alikhan N.F."/>
            <person name="Baker D."/>
            <person name="Gharbi K."/>
            <person name="Hall N."/>
            <person name="Watson M."/>
            <person name="Adriaenssens E.M."/>
            <person name="Foster-Nyarko E."/>
            <person name="Jarju S."/>
            <person name="Secka A."/>
            <person name="Antonio M."/>
            <person name="Oren A."/>
            <person name="Chaudhuri R.R."/>
            <person name="La Ragione R."/>
            <person name="Hildebrand F."/>
            <person name="Pallen M.J."/>
        </authorList>
    </citation>
    <scope>NUCLEOTIDE SEQUENCE</scope>
    <source>
        <strain evidence="8">2889</strain>
    </source>
</reference>
<dbReference type="InterPro" id="IPR006157">
    <property type="entry name" value="FolB_dom"/>
</dbReference>
<comment type="catalytic activity">
    <reaction evidence="1 6">
        <text>7,8-dihydroneopterin = 6-hydroxymethyl-7,8-dihydropterin + glycolaldehyde</text>
        <dbReference type="Rhea" id="RHEA:10540"/>
        <dbReference type="ChEBI" id="CHEBI:17001"/>
        <dbReference type="ChEBI" id="CHEBI:17071"/>
        <dbReference type="ChEBI" id="CHEBI:44841"/>
        <dbReference type="EC" id="4.1.2.25"/>
    </reaction>
</comment>
<dbReference type="NCBIfam" id="TIGR00525">
    <property type="entry name" value="folB"/>
    <property type="match status" value="1"/>
</dbReference>
<name>A0A9D9DTK7_9BACT</name>
<keyword evidence="5 6" id="KW-0456">Lyase</keyword>
<dbReference type="InterPro" id="IPR006156">
    <property type="entry name" value="Dihydroneopterin_aldolase"/>
</dbReference>
<dbReference type="InterPro" id="IPR043133">
    <property type="entry name" value="GTP-CH-I_C/QueF"/>
</dbReference>
<dbReference type="AlphaFoldDB" id="A0A9D9DTK7"/>
<accession>A0A9D9DTK7</accession>
<evidence type="ECO:0000313" key="8">
    <source>
        <dbReference type="EMBL" id="MBO8432972.1"/>
    </source>
</evidence>
<comment type="function">
    <text evidence="6">Catalyzes the conversion of 7,8-dihydroneopterin to 6-hydroxymethyl-7,8-dihydropterin.</text>
</comment>
<evidence type="ECO:0000256" key="3">
    <source>
        <dbReference type="ARBA" id="ARBA00005708"/>
    </source>
</evidence>
<evidence type="ECO:0000256" key="6">
    <source>
        <dbReference type="RuleBase" id="RU362079"/>
    </source>
</evidence>
<protein>
    <recommendedName>
        <fullName evidence="6">7,8-dihydroneopterin aldolase</fullName>
        <ecNumber evidence="6">4.1.2.25</ecNumber>
    </recommendedName>
</protein>
<comment type="caution">
    <text evidence="8">The sequence shown here is derived from an EMBL/GenBank/DDBJ whole genome shotgun (WGS) entry which is preliminary data.</text>
</comment>
<dbReference type="GO" id="GO:0005737">
    <property type="term" value="C:cytoplasm"/>
    <property type="evidence" value="ECO:0007669"/>
    <property type="project" value="TreeGrafter"/>
</dbReference>
<feature type="domain" description="Dihydroneopterin aldolase/epimerase" evidence="7">
    <location>
        <begin position="5"/>
        <end position="115"/>
    </location>
</feature>
<proteinExistence type="inferred from homology"/>
<dbReference type="GO" id="GO:0046656">
    <property type="term" value="P:folic acid biosynthetic process"/>
    <property type="evidence" value="ECO:0007669"/>
    <property type="project" value="UniProtKB-UniRule"/>
</dbReference>
<dbReference type="NCBIfam" id="TIGR00526">
    <property type="entry name" value="folB_dom"/>
    <property type="match status" value="1"/>
</dbReference>